<dbReference type="EMBL" id="VSRR010006952">
    <property type="protein sequence ID" value="MPC45911.1"/>
    <property type="molecule type" value="Genomic_DNA"/>
</dbReference>
<dbReference type="Proteomes" id="UP000324222">
    <property type="component" value="Unassembled WGS sequence"/>
</dbReference>
<organism evidence="2 3">
    <name type="scientific">Portunus trituberculatus</name>
    <name type="common">Swimming crab</name>
    <name type="synonym">Neptunus trituberculatus</name>
    <dbReference type="NCBI Taxonomy" id="210409"/>
    <lineage>
        <taxon>Eukaryota</taxon>
        <taxon>Metazoa</taxon>
        <taxon>Ecdysozoa</taxon>
        <taxon>Arthropoda</taxon>
        <taxon>Crustacea</taxon>
        <taxon>Multicrustacea</taxon>
        <taxon>Malacostraca</taxon>
        <taxon>Eumalacostraca</taxon>
        <taxon>Eucarida</taxon>
        <taxon>Decapoda</taxon>
        <taxon>Pleocyemata</taxon>
        <taxon>Brachyura</taxon>
        <taxon>Eubrachyura</taxon>
        <taxon>Portunoidea</taxon>
        <taxon>Portunidae</taxon>
        <taxon>Portuninae</taxon>
        <taxon>Portunus</taxon>
    </lineage>
</organism>
<feature type="compositionally biased region" description="Pro residues" evidence="1">
    <location>
        <begin position="75"/>
        <end position="85"/>
    </location>
</feature>
<feature type="compositionally biased region" description="Basic and acidic residues" evidence="1">
    <location>
        <begin position="38"/>
        <end position="49"/>
    </location>
</feature>
<name>A0A5B7FF71_PORTR</name>
<comment type="caution">
    <text evidence="2">The sequence shown here is derived from an EMBL/GenBank/DDBJ whole genome shotgun (WGS) entry which is preliminary data.</text>
</comment>
<keyword evidence="3" id="KW-1185">Reference proteome</keyword>
<evidence type="ECO:0000256" key="1">
    <source>
        <dbReference type="SAM" id="MobiDB-lite"/>
    </source>
</evidence>
<protein>
    <submittedName>
        <fullName evidence="2">Uncharacterized protein</fullName>
    </submittedName>
</protein>
<reference evidence="2 3" key="1">
    <citation type="submission" date="2019-05" db="EMBL/GenBank/DDBJ databases">
        <title>Another draft genome of Portunus trituberculatus and its Hox gene families provides insights of decapod evolution.</title>
        <authorList>
            <person name="Jeong J.-H."/>
            <person name="Song I."/>
            <person name="Kim S."/>
            <person name="Choi T."/>
            <person name="Kim D."/>
            <person name="Ryu S."/>
            <person name="Kim W."/>
        </authorList>
    </citation>
    <scope>NUCLEOTIDE SEQUENCE [LARGE SCALE GENOMIC DNA]</scope>
    <source>
        <tissue evidence="2">Muscle</tissue>
    </source>
</reference>
<dbReference type="PROSITE" id="PS51257">
    <property type="entry name" value="PROKAR_LIPOPROTEIN"/>
    <property type="match status" value="1"/>
</dbReference>
<sequence length="98" mass="10855">MKKFLAECRTADKAAGNSLTFTALMSGLTGSCGRRRTGRDPHDNKETRTQHTASCKNPLGLHVAETWREAYYRPLQPPPPPPPPLGHIAFDFHAKESN</sequence>
<proteinExistence type="predicted"/>
<feature type="region of interest" description="Disordered" evidence="1">
    <location>
        <begin position="72"/>
        <end position="98"/>
    </location>
</feature>
<feature type="region of interest" description="Disordered" evidence="1">
    <location>
        <begin position="30"/>
        <end position="54"/>
    </location>
</feature>
<accession>A0A5B7FF71</accession>
<evidence type="ECO:0000313" key="3">
    <source>
        <dbReference type="Proteomes" id="UP000324222"/>
    </source>
</evidence>
<evidence type="ECO:0000313" key="2">
    <source>
        <dbReference type="EMBL" id="MPC45911.1"/>
    </source>
</evidence>
<gene>
    <name evidence="2" type="ORF">E2C01_039617</name>
</gene>
<dbReference type="AlphaFoldDB" id="A0A5B7FF71"/>